<evidence type="ECO:0000256" key="1">
    <source>
        <dbReference type="ARBA" id="ARBA00004123"/>
    </source>
</evidence>
<dbReference type="OMA" id="AINIRHE"/>
<reference evidence="9" key="2">
    <citation type="journal article" date="2008" name="Genome Biol.">
        <title>Improved genome assembly and evidence-based global gene model set for the chordate Ciona intestinalis: new insight into intron and operon populations.</title>
        <authorList>
            <person name="Satou Y."/>
            <person name="Mineta K."/>
            <person name="Ogasawara M."/>
            <person name="Sasakura Y."/>
            <person name="Shoguchi E."/>
            <person name="Ueno K."/>
            <person name="Yamada L."/>
            <person name="Matsumoto J."/>
            <person name="Wasserscheid J."/>
            <person name="Dewar K."/>
            <person name="Wiley G.B."/>
            <person name="Macmil S.L."/>
            <person name="Roe B.A."/>
            <person name="Zeller R.W."/>
            <person name="Hastings K.E."/>
            <person name="Lemaire P."/>
            <person name="Lindquist E."/>
            <person name="Endo T."/>
            <person name="Hotta K."/>
            <person name="Inaba K."/>
        </authorList>
    </citation>
    <scope>NUCLEOTIDE SEQUENCE [LARGE SCALE GENOMIC DNA]</scope>
    <source>
        <strain evidence="9">wild type</strain>
    </source>
</reference>
<reference evidence="10" key="1">
    <citation type="journal article" date="2002" name="Science">
        <title>The draft genome of Ciona intestinalis: insights into chordate and vertebrate origins.</title>
        <authorList>
            <person name="Dehal P."/>
            <person name="Satou Y."/>
            <person name="Campbell R.K."/>
            <person name="Chapman J."/>
            <person name="Degnan B."/>
            <person name="De Tomaso A."/>
            <person name="Davidson B."/>
            <person name="Di Gregorio A."/>
            <person name="Gelpke M."/>
            <person name="Goodstein D.M."/>
            <person name="Harafuji N."/>
            <person name="Hastings K.E."/>
            <person name="Ho I."/>
            <person name="Hotta K."/>
            <person name="Huang W."/>
            <person name="Kawashima T."/>
            <person name="Lemaire P."/>
            <person name="Martinez D."/>
            <person name="Meinertzhagen I.A."/>
            <person name="Necula S."/>
            <person name="Nonaka M."/>
            <person name="Putnam N."/>
            <person name="Rash S."/>
            <person name="Saiga H."/>
            <person name="Satake M."/>
            <person name="Terry A."/>
            <person name="Yamada L."/>
            <person name="Wang H.G."/>
            <person name="Awazu S."/>
            <person name="Azumi K."/>
            <person name="Boore J."/>
            <person name="Branno M."/>
            <person name="Chin-Bow S."/>
            <person name="DeSantis R."/>
            <person name="Doyle S."/>
            <person name="Francino P."/>
            <person name="Keys D.N."/>
            <person name="Haga S."/>
            <person name="Hayashi H."/>
            <person name="Hino K."/>
            <person name="Imai K.S."/>
            <person name="Inaba K."/>
            <person name="Kano S."/>
            <person name="Kobayashi K."/>
            <person name="Kobayashi M."/>
            <person name="Lee B.I."/>
            <person name="Makabe K.W."/>
            <person name="Manohar C."/>
            <person name="Matassi G."/>
            <person name="Medina M."/>
            <person name="Mochizuki Y."/>
            <person name="Mount S."/>
            <person name="Morishita T."/>
            <person name="Miura S."/>
            <person name="Nakayama A."/>
            <person name="Nishizaka S."/>
            <person name="Nomoto H."/>
            <person name="Ohta F."/>
            <person name="Oishi K."/>
            <person name="Rigoutsos I."/>
            <person name="Sano M."/>
            <person name="Sasaki A."/>
            <person name="Sasakura Y."/>
            <person name="Shoguchi E."/>
            <person name="Shin-i T."/>
            <person name="Spagnuolo A."/>
            <person name="Stainier D."/>
            <person name="Suzuki M.M."/>
            <person name="Tassy O."/>
            <person name="Takatori N."/>
            <person name="Tokuoka M."/>
            <person name="Yagi K."/>
            <person name="Yoshizaki F."/>
            <person name="Wada S."/>
            <person name="Zhang C."/>
            <person name="Hyatt P.D."/>
            <person name="Larimer F."/>
            <person name="Detter C."/>
            <person name="Doggett N."/>
            <person name="Glavina T."/>
            <person name="Hawkins T."/>
            <person name="Richardson P."/>
            <person name="Lucas S."/>
            <person name="Kohara Y."/>
            <person name="Levine M."/>
            <person name="Satoh N."/>
            <person name="Rokhsar D.S."/>
        </authorList>
    </citation>
    <scope>NUCLEOTIDE SEQUENCE [LARGE SCALE GENOMIC DNA]</scope>
</reference>
<accession>H2XSI8</accession>
<keyword evidence="10" id="KW-1185">Reference proteome</keyword>
<feature type="domain" description="RRM" evidence="8">
    <location>
        <begin position="8"/>
        <end position="83"/>
    </location>
</feature>
<dbReference type="Proteomes" id="UP000008144">
    <property type="component" value="Chromosome 9"/>
</dbReference>
<protein>
    <recommendedName>
        <fullName evidence="2">RNA-binding region-containing protein 3</fullName>
    </recommendedName>
</protein>
<feature type="region of interest" description="Disordered" evidence="7">
    <location>
        <begin position="206"/>
        <end position="256"/>
    </location>
</feature>
<dbReference type="GO" id="GO:0000398">
    <property type="term" value="P:mRNA splicing, via spliceosome"/>
    <property type="evidence" value="ECO:0000318"/>
    <property type="project" value="GO_Central"/>
</dbReference>
<dbReference type="SUPFAM" id="SSF54928">
    <property type="entry name" value="RNA-binding domain, RBD"/>
    <property type="match status" value="2"/>
</dbReference>
<proteinExistence type="predicted"/>
<dbReference type="SMART" id="SM00360">
    <property type="entry name" value="RRM"/>
    <property type="match status" value="2"/>
</dbReference>
<dbReference type="CDD" id="cd12239">
    <property type="entry name" value="RRM2_RBM40_like"/>
    <property type="match status" value="1"/>
</dbReference>
<reference evidence="9" key="4">
    <citation type="submission" date="2025-09" db="UniProtKB">
        <authorList>
            <consortium name="Ensembl"/>
        </authorList>
    </citation>
    <scope>IDENTIFICATION</scope>
</reference>
<dbReference type="InterPro" id="IPR034147">
    <property type="entry name" value="RBM40_RRM1"/>
</dbReference>
<dbReference type="GeneTree" id="ENSGT00530000063786"/>
<dbReference type="Gene3D" id="3.30.70.330">
    <property type="match status" value="2"/>
</dbReference>
<feature type="domain" description="RRM" evidence="8">
    <location>
        <begin position="383"/>
        <end position="466"/>
    </location>
</feature>
<dbReference type="PANTHER" id="PTHR16105">
    <property type="entry name" value="RNA-BINDING REGION-CONTAINING PROTEIN 3"/>
    <property type="match status" value="1"/>
</dbReference>
<evidence type="ECO:0000256" key="5">
    <source>
        <dbReference type="ARBA" id="ARBA00023242"/>
    </source>
</evidence>
<comment type="subcellular location">
    <subcellularLocation>
        <location evidence="1">Nucleus</location>
    </subcellularLocation>
</comment>
<dbReference type="Pfam" id="PF00076">
    <property type="entry name" value="RRM_1"/>
    <property type="match status" value="1"/>
</dbReference>
<dbReference type="InterPro" id="IPR012677">
    <property type="entry name" value="Nucleotide-bd_a/b_plait_sf"/>
</dbReference>
<keyword evidence="5" id="KW-0539">Nucleus</keyword>
<organism evidence="9 10">
    <name type="scientific">Ciona intestinalis</name>
    <name type="common">Transparent sea squirt</name>
    <name type="synonym">Ascidia intestinalis</name>
    <dbReference type="NCBI Taxonomy" id="7719"/>
    <lineage>
        <taxon>Eukaryota</taxon>
        <taxon>Metazoa</taxon>
        <taxon>Chordata</taxon>
        <taxon>Tunicata</taxon>
        <taxon>Ascidiacea</taxon>
        <taxon>Phlebobranchia</taxon>
        <taxon>Cionidae</taxon>
        <taxon>Ciona</taxon>
    </lineage>
</organism>
<dbReference type="GO" id="GO:0030626">
    <property type="term" value="F:U12 snRNA binding"/>
    <property type="evidence" value="ECO:0000318"/>
    <property type="project" value="GO_Central"/>
</dbReference>
<name>H2XSI8_CIOIN</name>
<dbReference type="GO" id="GO:0097157">
    <property type="term" value="F:pre-mRNA intronic binding"/>
    <property type="evidence" value="ECO:0000318"/>
    <property type="project" value="GO_Central"/>
</dbReference>
<dbReference type="InParanoid" id="H2XSI8"/>
<evidence type="ECO:0000256" key="4">
    <source>
        <dbReference type="ARBA" id="ARBA00022884"/>
    </source>
</evidence>
<keyword evidence="3" id="KW-0677">Repeat</keyword>
<evidence type="ECO:0000256" key="2">
    <source>
        <dbReference type="ARBA" id="ARBA00020364"/>
    </source>
</evidence>
<dbReference type="PROSITE" id="PS50102">
    <property type="entry name" value="RRM"/>
    <property type="match status" value="2"/>
</dbReference>
<evidence type="ECO:0000256" key="7">
    <source>
        <dbReference type="SAM" id="MobiDB-lite"/>
    </source>
</evidence>
<dbReference type="InterPro" id="IPR000504">
    <property type="entry name" value="RRM_dom"/>
</dbReference>
<feature type="compositionally biased region" description="Acidic residues" evidence="7">
    <location>
        <begin position="217"/>
        <end position="228"/>
    </location>
</feature>
<evidence type="ECO:0000256" key="6">
    <source>
        <dbReference type="PROSITE-ProRule" id="PRU00176"/>
    </source>
</evidence>
<keyword evidence="4 6" id="KW-0694">RNA-binding</keyword>
<evidence type="ECO:0000256" key="3">
    <source>
        <dbReference type="ARBA" id="ARBA00022737"/>
    </source>
</evidence>
<dbReference type="FunFam" id="3.30.70.330:FF:000207">
    <property type="entry name" value="RNA-binding region (RNP1, RRM)-containing 3"/>
    <property type="match status" value="1"/>
</dbReference>
<evidence type="ECO:0000313" key="10">
    <source>
        <dbReference type="Proteomes" id="UP000008144"/>
    </source>
</evidence>
<dbReference type="PANTHER" id="PTHR16105:SF0">
    <property type="entry name" value="RNA-BINDING REGION-CONTAINING PROTEIN 3"/>
    <property type="match status" value="1"/>
</dbReference>
<evidence type="ECO:0000259" key="8">
    <source>
        <dbReference type="PROSITE" id="PS50102"/>
    </source>
</evidence>
<dbReference type="Ensembl" id="ENSCINT00000033051.1">
    <property type="protein sequence ID" value="ENSCINP00000032622.1"/>
    <property type="gene ID" value="ENSCING00000021276.1"/>
</dbReference>
<dbReference type="EMBL" id="EAAA01002798">
    <property type="status" value="NOT_ANNOTATED_CDS"/>
    <property type="molecule type" value="Genomic_DNA"/>
</dbReference>
<sequence length="472" mass="52996">MSDKKLSNIVLVKHLPPELSLKEKQDLLKCFGANDVRVMSSKGQLRNAAFATFSDTKHASGAIKRLHQLEVLGYVLSAEHARTCHKLQAMDEVETSVTSKPSVASEKEYTKPLKKCAHCKRLPPIAPHFGIEYYTNPKLKYKYPEPNSDILLNICGALLTTPKLYTQVLHLMNKMNLFPPFTTAMIPPILQEKFSEIPRDQTKVSFDAQLDKHDPCDMSESESEIESEENGKELDIPPPERVRKSKKRKLPNQVLSTSPKRKLSMLKTVLSNQDNIDKVLLPKSTAFPEESEVSGVRKTISMKVPLKINVLIDETNTESSSEGFGKIIPSKNEAQEGNKVEGVETNVVFDFITEKQLEDGRLSSKQRSDNSLFKGYKLGEPSCRLYVKNLPKKATDKDMKFIFGAFVDFSNEDEAKMFDVRVMTQGRMKGQAFIGMPSVDSATKALQATNGYTLIGKPMIVMYARSNKPKKE</sequence>
<dbReference type="InterPro" id="IPR045164">
    <property type="entry name" value="RBM41/RNPC3"/>
</dbReference>
<feature type="compositionally biased region" description="Basic and acidic residues" evidence="7">
    <location>
        <begin position="229"/>
        <end position="242"/>
    </location>
</feature>
<dbReference type="HOGENOM" id="CLU_039888_2_1_1"/>
<evidence type="ECO:0000313" key="9">
    <source>
        <dbReference type="Ensembl" id="ENSCINP00000032622.1"/>
    </source>
</evidence>
<dbReference type="CDD" id="cd12238">
    <property type="entry name" value="RRM1_RBM40_like"/>
    <property type="match status" value="1"/>
</dbReference>
<dbReference type="GO" id="GO:0005689">
    <property type="term" value="C:U12-type spliceosomal complex"/>
    <property type="evidence" value="ECO:0000318"/>
    <property type="project" value="GO_Central"/>
</dbReference>
<gene>
    <name evidence="9" type="primary">LOC100180841</name>
</gene>
<dbReference type="InterPro" id="IPR035979">
    <property type="entry name" value="RBD_domain_sf"/>
</dbReference>
<dbReference type="STRING" id="7719.ENSCINP00000032622"/>
<dbReference type="FunCoup" id="H2XSI8">
    <property type="interactions" value="242"/>
</dbReference>
<dbReference type="AlphaFoldDB" id="H2XSI8"/>
<reference evidence="9" key="3">
    <citation type="submission" date="2025-08" db="UniProtKB">
        <authorList>
            <consortium name="Ensembl"/>
        </authorList>
    </citation>
    <scope>IDENTIFICATION</scope>
</reference>